<dbReference type="PANTHER" id="PTHR46623:SF6">
    <property type="entry name" value="ALPHA_BETA-HYDROLASES SUPERFAMILY PROTEIN"/>
    <property type="match status" value="1"/>
</dbReference>
<dbReference type="RefSeq" id="WP_349803601.1">
    <property type="nucleotide sequence ID" value="NZ_JBEGDP010000001.1"/>
</dbReference>
<dbReference type="SUPFAM" id="SSF53474">
    <property type="entry name" value="alpha/beta-Hydrolases"/>
    <property type="match status" value="1"/>
</dbReference>
<dbReference type="Gene3D" id="3.40.50.1820">
    <property type="entry name" value="alpha/beta hydrolase"/>
    <property type="match status" value="1"/>
</dbReference>
<evidence type="ECO:0000313" key="3">
    <source>
        <dbReference type="Proteomes" id="UP001482520"/>
    </source>
</evidence>
<dbReference type="EMBL" id="JBEGDP010000001">
    <property type="protein sequence ID" value="MEQ7845971.1"/>
    <property type="molecule type" value="Genomic_DNA"/>
</dbReference>
<sequence>MTHVVLFHHALGQTPGFHAFADRLRAAGHEVTAPDLYAGATFTDLDEGVAHARATGFDVVRQRGLDAAADLPDDVVWAGMSLGLMPAQTLAQTRPGARGALLLHGSVPPEALGSPWPSGLPAQVHVMEHDDWGDVDDCRALAAAQDEVELFLYPGAGHLFTDASSVDHDPAASDLLLKRVLAFLQRVG</sequence>
<comment type="caution">
    <text evidence="2">The sequence shown here is derived from an EMBL/GenBank/DDBJ whole genome shotgun (WGS) entry which is preliminary data.</text>
</comment>
<organism evidence="2 3">
    <name type="scientific">Nocardioides kribbensis</name>
    <dbReference type="NCBI Taxonomy" id="305517"/>
    <lineage>
        <taxon>Bacteria</taxon>
        <taxon>Bacillati</taxon>
        <taxon>Actinomycetota</taxon>
        <taxon>Actinomycetes</taxon>
        <taxon>Propionibacteriales</taxon>
        <taxon>Nocardioidaceae</taxon>
        <taxon>Nocardioides</taxon>
    </lineage>
</organism>
<dbReference type="PANTHER" id="PTHR46623">
    <property type="entry name" value="CARBOXYMETHYLENEBUTENOLIDASE-RELATED"/>
    <property type="match status" value="1"/>
</dbReference>
<proteinExistence type="predicted"/>
<feature type="domain" description="Dienelactone hydrolase" evidence="1">
    <location>
        <begin position="4"/>
        <end position="187"/>
    </location>
</feature>
<dbReference type="Pfam" id="PF01738">
    <property type="entry name" value="DLH"/>
    <property type="match status" value="1"/>
</dbReference>
<keyword evidence="3" id="KW-1185">Reference proteome</keyword>
<keyword evidence="2" id="KW-0378">Hydrolase</keyword>
<dbReference type="InterPro" id="IPR029058">
    <property type="entry name" value="AB_hydrolase_fold"/>
</dbReference>
<reference evidence="2 3" key="1">
    <citation type="submission" date="2024-02" db="EMBL/GenBank/DDBJ databases">
        <title>Full genome sequence of Nocardioides kribbensis.</title>
        <authorList>
            <person name="Poletto B.L."/>
            <person name="Silva G."/>
            <person name="Galante D."/>
            <person name="Campos K.R."/>
            <person name="Santos M.B.N."/>
            <person name="Sacchi C.T."/>
        </authorList>
    </citation>
    <scope>NUCLEOTIDE SEQUENCE [LARGE SCALE GENOMIC DNA]</scope>
    <source>
        <strain evidence="2 3">O4R</strain>
    </source>
</reference>
<evidence type="ECO:0000313" key="2">
    <source>
        <dbReference type="EMBL" id="MEQ7845971.1"/>
    </source>
</evidence>
<name>A0ABV1NU07_9ACTN</name>
<dbReference type="Proteomes" id="UP001482520">
    <property type="component" value="Unassembled WGS sequence"/>
</dbReference>
<gene>
    <name evidence="2" type="ORF">V6R90_01680</name>
</gene>
<accession>A0ABV1NU07</accession>
<dbReference type="GO" id="GO:0016787">
    <property type="term" value="F:hydrolase activity"/>
    <property type="evidence" value="ECO:0007669"/>
    <property type="project" value="UniProtKB-KW"/>
</dbReference>
<evidence type="ECO:0000259" key="1">
    <source>
        <dbReference type="Pfam" id="PF01738"/>
    </source>
</evidence>
<dbReference type="InterPro" id="IPR002925">
    <property type="entry name" value="Dienelactn_hydro"/>
</dbReference>
<protein>
    <submittedName>
        <fullName evidence="2">Dienelactone hydrolase family protein</fullName>
    </submittedName>
</protein>
<dbReference type="InterPro" id="IPR051049">
    <property type="entry name" value="Dienelactone_hydrolase-like"/>
</dbReference>